<keyword evidence="5" id="KW-0805">Transcription regulation</keyword>
<comment type="caution">
    <text evidence="11">The sequence shown here is derived from an EMBL/GenBank/DDBJ whole genome shotgun (WGS) entry which is preliminary data.</text>
</comment>
<dbReference type="RefSeq" id="WP_092762607.1">
    <property type="nucleotide sequence ID" value="NZ_JAVDXT010000005.1"/>
</dbReference>
<keyword evidence="4" id="KW-1005">Bacterial flagellum biogenesis</keyword>
<protein>
    <recommendedName>
        <fullName evidence="2">Negative regulator of flagellin synthesis</fullName>
    </recommendedName>
    <alternativeName>
        <fullName evidence="8">Anti-sigma-28 factor</fullName>
    </alternativeName>
</protein>
<evidence type="ECO:0000259" key="10">
    <source>
        <dbReference type="Pfam" id="PF04316"/>
    </source>
</evidence>
<evidence type="ECO:0000313" key="12">
    <source>
        <dbReference type="Proteomes" id="UP001180487"/>
    </source>
</evidence>
<accession>A0ABU2CEB7</accession>
<dbReference type="Pfam" id="PF04316">
    <property type="entry name" value="FlgM"/>
    <property type="match status" value="1"/>
</dbReference>
<evidence type="ECO:0000256" key="8">
    <source>
        <dbReference type="ARBA" id="ARBA00030117"/>
    </source>
</evidence>
<keyword evidence="12" id="KW-1185">Reference proteome</keyword>
<proteinExistence type="inferred from homology"/>
<keyword evidence="3" id="KW-0678">Repressor</keyword>
<comment type="similarity">
    <text evidence="1">Belongs to the FlgM family.</text>
</comment>
<name>A0ABU2CEB7_9BURK</name>
<dbReference type="InterPro" id="IPR035890">
    <property type="entry name" value="Anti-sigma-28_factor_FlgM_sf"/>
</dbReference>
<dbReference type="NCBIfam" id="TIGR03824">
    <property type="entry name" value="FlgM_jcvi"/>
    <property type="match status" value="1"/>
</dbReference>
<reference evidence="11 12" key="1">
    <citation type="submission" date="2023-07" db="EMBL/GenBank/DDBJ databases">
        <title>Sorghum-associated microbial communities from plants grown in Nebraska, USA.</title>
        <authorList>
            <person name="Schachtman D."/>
        </authorList>
    </citation>
    <scope>NUCLEOTIDE SEQUENCE [LARGE SCALE GENOMIC DNA]</scope>
    <source>
        <strain evidence="11 12">BE313</strain>
    </source>
</reference>
<evidence type="ECO:0000256" key="9">
    <source>
        <dbReference type="SAM" id="MobiDB-lite"/>
    </source>
</evidence>
<evidence type="ECO:0000256" key="5">
    <source>
        <dbReference type="ARBA" id="ARBA00023015"/>
    </source>
</evidence>
<dbReference type="InterPro" id="IPR007412">
    <property type="entry name" value="FlgM"/>
</dbReference>
<keyword evidence="11" id="KW-0969">Cilium</keyword>
<gene>
    <name evidence="11" type="ORF">J2X19_004258</name>
</gene>
<dbReference type="EMBL" id="JAVDXT010000005">
    <property type="protein sequence ID" value="MDR7379562.1"/>
    <property type="molecule type" value="Genomic_DNA"/>
</dbReference>
<keyword evidence="6" id="KW-0804">Transcription</keyword>
<evidence type="ECO:0000313" key="11">
    <source>
        <dbReference type="EMBL" id="MDR7379562.1"/>
    </source>
</evidence>
<evidence type="ECO:0000256" key="4">
    <source>
        <dbReference type="ARBA" id="ARBA00022795"/>
    </source>
</evidence>
<evidence type="ECO:0000256" key="1">
    <source>
        <dbReference type="ARBA" id="ARBA00005322"/>
    </source>
</evidence>
<evidence type="ECO:0000256" key="7">
    <source>
        <dbReference type="ARBA" id="ARBA00024739"/>
    </source>
</evidence>
<evidence type="ECO:0000256" key="3">
    <source>
        <dbReference type="ARBA" id="ARBA00022491"/>
    </source>
</evidence>
<feature type="region of interest" description="Disordered" evidence="9">
    <location>
        <begin position="17"/>
        <end position="47"/>
    </location>
</feature>
<sequence length="108" mass="11111">MKIGQGLELPVAVSSANVKKTEQDKEAAPASLAQKGARATPSAGASVSVSTLARTLEQTDRGVGADFDAKKVADIRAAIKGGTYSVNPEAIADKLLANAQEMLDVTEK</sequence>
<keyword evidence="11" id="KW-0966">Cell projection</keyword>
<dbReference type="SUPFAM" id="SSF101498">
    <property type="entry name" value="Anti-sigma factor FlgM"/>
    <property type="match status" value="1"/>
</dbReference>
<dbReference type="InterPro" id="IPR031316">
    <property type="entry name" value="FlgM_C"/>
</dbReference>
<organism evidence="11 12">
    <name type="scientific">Rhodoferax ferrireducens</name>
    <dbReference type="NCBI Taxonomy" id="192843"/>
    <lineage>
        <taxon>Bacteria</taxon>
        <taxon>Pseudomonadati</taxon>
        <taxon>Pseudomonadota</taxon>
        <taxon>Betaproteobacteria</taxon>
        <taxon>Burkholderiales</taxon>
        <taxon>Comamonadaceae</taxon>
        <taxon>Rhodoferax</taxon>
    </lineage>
</organism>
<keyword evidence="11" id="KW-0282">Flagellum</keyword>
<feature type="domain" description="Anti-sigma-28 factor FlgM C-terminal" evidence="10">
    <location>
        <begin position="46"/>
        <end position="96"/>
    </location>
</feature>
<evidence type="ECO:0000256" key="6">
    <source>
        <dbReference type="ARBA" id="ARBA00023163"/>
    </source>
</evidence>
<comment type="function">
    <text evidence="7">Responsible for the coupling of flagellin expression to flagellar assembly by preventing expression of the flagellin genes when a component of the middle class of proteins is defective. It negatively regulates flagellar genes by inhibiting the activity of FliA by directly binding to FliA.</text>
</comment>
<evidence type="ECO:0000256" key="2">
    <source>
        <dbReference type="ARBA" id="ARBA00017823"/>
    </source>
</evidence>
<dbReference type="Proteomes" id="UP001180487">
    <property type="component" value="Unassembled WGS sequence"/>
</dbReference>